<dbReference type="AlphaFoldDB" id="A0A511NB22"/>
<reference evidence="1 2" key="1">
    <citation type="submission" date="2019-07" db="EMBL/GenBank/DDBJ databases">
        <title>Whole genome shotgun sequence of Deinococcus cellulosilyticus NBRC 106333.</title>
        <authorList>
            <person name="Hosoyama A."/>
            <person name="Uohara A."/>
            <person name="Ohji S."/>
            <person name="Ichikawa N."/>
        </authorList>
    </citation>
    <scope>NUCLEOTIDE SEQUENCE [LARGE SCALE GENOMIC DNA]</scope>
    <source>
        <strain evidence="1 2">NBRC 106333</strain>
    </source>
</reference>
<evidence type="ECO:0000313" key="1">
    <source>
        <dbReference type="EMBL" id="GEM49787.1"/>
    </source>
</evidence>
<comment type="caution">
    <text evidence="1">The sequence shown here is derived from an EMBL/GenBank/DDBJ whole genome shotgun (WGS) entry which is preliminary data.</text>
</comment>
<dbReference type="EMBL" id="BJXB01000043">
    <property type="protein sequence ID" value="GEM49787.1"/>
    <property type="molecule type" value="Genomic_DNA"/>
</dbReference>
<organism evidence="1 2">
    <name type="scientific">Deinococcus cellulosilyticus (strain DSM 18568 / NBRC 106333 / KACC 11606 / 5516J-15)</name>
    <dbReference type="NCBI Taxonomy" id="1223518"/>
    <lineage>
        <taxon>Bacteria</taxon>
        <taxon>Thermotogati</taxon>
        <taxon>Deinococcota</taxon>
        <taxon>Deinococci</taxon>
        <taxon>Deinococcales</taxon>
        <taxon>Deinococcaceae</taxon>
        <taxon>Deinococcus</taxon>
    </lineage>
</organism>
<dbReference type="RefSeq" id="WP_186816286.1">
    <property type="nucleotide sequence ID" value="NZ_BJXB01000043.1"/>
</dbReference>
<accession>A0A511NB22</accession>
<sequence length="45" mass="5004">MEERVLVDGFCCQIALLNFHEGKAPGILQEVYVVELILEVVGEEA</sequence>
<evidence type="ECO:0000313" key="2">
    <source>
        <dbReference type="Proteomes" id="UP000321306"/>
    </source>
</evidence>
<name>A0A511NB22_DEIC1</name>
<protein>
    <submittedName>
        <fullName evidence="1">Uncharacterized protein</fullName>
    </submittedName>
</protein>
<dbReference type="Proteomes" id="UP000321306">
    <property type="component" value="Unassembled WGS sequence"/>
</dbReference>
<proteinExistence type="predicted"/>
<keyword evidence="2" id="KW-1185">Reference proteome</keyword>
<gene>
    <name evidence="1" type="ORF">DC3_54220</name>
</gene>